<dbReference type="PROSITE" id="PS00379">
    <property type="entry name" value="CDP_ALCOHOL_P_TRANSF"/>
    <property type="match status" value="1"/>
</dbReference>
<dbReference type="GO" id="GO:0016020">
    <property type="term" value="C:membrane"/>
    <property type="evidence" value="ECO:0007669"/>
    <property type="project" value="InterPro"/>
</dbReference>
<feature type="transmembrane region" description="Helical" evidence="3">
    <location>
        <begin position="21"/>
        <end position="38"/>
    </location>
</feature>
<gene>
    <name evidence="4" type="ORF">GIY23_05555</name>
</gene>
<keyword evidence="3" id="KW-0472">Membrane</keyword>
<dbReference type="EMBL" id="CP045929">
    <property type="protein sequence ID" value="QGK69073.1"/>
    <property type="molecule type" value="Genomic_DNA"/>
</dbReference>
<dbReference type="InterPro" id="IPR000462">
    <property type="entry name" value="CDP-OH_P_trans"/>
</dbReference>
<evidence type="ECO:0000256" key="3">
    <source>
        <dbReference type="SAM" id="Phobius"/>
    </source>
</evidence>
<name>A0A5Q3Q424_9PSEU</name>
<feature type="transmembrane region" description="Helical" evidence="3">
    <location>
        <begin position="137"/>
        <end position="168"/>
    </location>
</feature>
<organism evidence="4 5">
    <name type="scientific">Allosaccharopolyspora coralli</name>
    <dbReference type="NCBI Taxonomy" id="2665642"/>
    <lineage>
        <taxon>Bacteria</taxon>
        <taxon>Bacillati</taxon>
        <taxon>Actinomycetota</taxon>
        <taxon>Actinomycetes</taxon>
        <taxon>Pseudonocardiales</taxon>
        <taxon>Pseudonocardiaceae</taxon>
        <taxon>Allosaccharopolyspora</taxon>
    </lineage>
</organism>
<dbReference type="Gene3D" id="1.20.120.1760">
    <property type="match status" value="1"/>
</dbReference>
<keyword evidence="3" id="KW-1133">Transmembrane helix</keyword>
<dbReference type="GO" id="GO:0008654">
    <property type="term" value="P:phospholipid biosynthetic process"/>
    <property type="evidence" value="ECO:0007669"/>
    <property type="project" value="InterPro"/>
</dbReference>
<sequence>MTREPVTDRRSGRADGPTAEVVGVVSSVLLLAVVAGTVGLSLLGWAAGSGCAVLLGVLLLRGRQGAALGPAGQVTLTRAVLGCVVTALVTDRTDATVLLVVVASLALVLDAADGWVARRTATTSRWGARFDMEVDAFLLLVLSAHLVSSLGWWVLAIGALRYVFVAAARLLPWLNAPLPPSVWRRPIAALQGIVLVAAIALPGPVAGAAVAVALALLCWSFGRDVYSLARQA</sequence>
<keyword evidence="5" id="KW-1185">Reference proteome</keyword>
<comment type="similarity">
    <text evidence="2">Belongs to the CDP-alcohol phosphatidyltransferase class-I family.</text>
</comment>
<dbReference type="Pfam" id="PF01066">
    <property type="entry name" value="CDP-OH_P_transf"/>
    <property type="match status" value="1"/>
</dbReference>
<dbReference type="RefSeq" id="WP_154075674.1">
    <property type="nucleotide sequence ID" value="NZ_CP045929.1"/>
</dbReference>
<proteinExistence type="inferred from homology"/>
<evidence type="ECO:0000313" key="5">
    <source>
        <dbReference type="Proteomes" id="UP000371041"/>
    </source>
</evidence>
<dbReference type="Proteomes" id="UP000371041">
    <property type="component" value="Chromosome"/>
</dbReference>
<keyword evidence="3" id="KW-0812">Transmembrane</keyword>
<dbReference type="AlphaFoldDB" id="A0A5Q3Q424"/>
<feature type="transmembrane region" description="Helical" evidence="3">
    <location>
        <begin position="95"/>
        <end position="116"/>
    </location>
</feature>
<protein>
    <submittedName>
        <fullName evidence="4">CDP-alcohol phosphatidyltransferase family protein</fullName>
    </submittedName>
</protein>
<evidence type="ECO:0000313" key="4">
    <source>
        <dbReference type="EMBL" id="QGK69073.1"/>
    </source>
</evidence>
<dbReference type="GO" id="GO:0016780">
    <property type="term" value="F:phosphotransferase activity, for other substituted phosphate groups"/>
    <property type="evidence" value="ECO:0007669"/>
    <property type="project" value="InterPro"/>
</dbReference>
<keyword evidence="1 2" id="KW-0808">Transferase</keyword>
<dbReference type="InterPro" id="IPR043130">
    <property type="entry name" value="CDP-OH_PTrfase_TM_dom"/>
</dbReference>
<accession>A0A5Q3Q424</accession>
<evidence type="ECO:0000256" key="2">
    <source>
        <dbReference type="RuleBase" id="RU003750"/>
    </source>
</evidence>
<feature type="transmembrane region" description="Helical" evidence="3">
    <location>
        <begin position="188"/>
        <end position="221"/>
    </location>
</feature>
<dbReference type="KEGG" id="sace:GIY23_05555"/>
<reference evidence="5" key="1">
    <citation type="submission" date="2019-11" db="EMBL/GenBank/DDBJ databases">
        <title>The complete genome sequence of Saccharopolyspora sp. E2A.</title>
        <authorList>
            <person name="Zhang G."/>
        </authorList>
    </citation>
    <scope>NUCLEOTIDE SEQUENCE [LARGE SCALE GENOMIC DNA]</scope>
    <source>
        <strain evidence="5">E2A</strain>
    </source>
</reference>
<dbReference type="InterPro" id="IPR048254">
    <property type="entry name" value="CDP_ALCOHOL_P_TRANSF_CS"/>
</dbReference>
<evidence type="ECO:0000256" key="1">
    <source>
        <dbReference type="ARBA" id="ARBA00022679"/>
    </source>
</evidence>